<dbReference type="AlphaFoldDB" id="A0A0F5J771"/>
<dbReference type="EMBL" id="AQHV01000014">
    <property type="protein sequence ID" value="KKB53583.1"/>
    <property type="molecule type" value="Genomic_DNA"/>
</dbReference>
<dbReference type="FunFam" id="2.60.120.1440:FF:000001">
    <property type="entry name" value="Putative anti-sigma factor"/>
    <property type="match status" value="1"/>
</dbReference>
<reference evidence="4 5" key="1">
    <citation type="submission" date="2013-04" db="EMBL/GenBank/DDBJ databases">
        <title>The Genome Sequence of Parabacteroides goldsteinii DSM 19448.</title>
        <authorList>
            <consortium name="The Broad Institute Genomics Platform"/>
            <person name="Earl A."/>
            <person name="Ward D."/>
            <person name="Feldgarden M."/>
            <person name="Gevers D."/>
            <person name="Martens E."/>
            <person name="Sakamoto M."/>
            <person name="Benno Y."/>
            <person name="Song Y."/>
            <person name="Liu C."/>
            <person name="Lee J."/>
            <person name="Bolanos M."/>
            <person name="Vaisanen M.L."/>
            <person name="Finegold S.M."/>
            <person name="Walker B."/>
            <person name="Young S."/>
            <person name="Zeng Q."/>
            <person name="Gargeya S."/>
            <person name="Fitzgerald M."/>
            <person name="Haas B."/>
            <person name="Abouelleil A."/>
            <person name="Allen A.W."/>
            <person name="Alvarado L."/>
            <person name="Arachchi H.M."/>
            <person name="Berlin A.M."/>
            <person name="Chapman S.B."/>
            <person name="Gainer-Dewar J."/>
            <person name="Goldberg J."/>
            <person name="Griggs A."/>
            <person name="Gujja S."/>
            <person name="Hansen M."/>
            <person name="Howarth C."/>
            <person name="Imamovic A."/>
            <person name="Ireland A."/>
            <person name="Larimer J."/>
            <person name="McCowan C."/>
            <person name="Murphy C."/>
            <person name="Pearson M."/>
            <person name="Poon T.W."/>
            <person name="Priest M."/>
            <person name="Roberts A."/>
            <person name="Saif S."/>
            <person name="Shea T."/>
            <person name="Sisk P."/>
            <person name="Sykes S."/>
            <person name="Wortman J."/>
            <person name="Nusbaum C."/>
            <person name="Birren B."/>
        </authorList>
    </citation>
    <scope>NUCLEOTIDE SEQUENCE [LARGE SCALE GENOMIC DNA]</scope>
    <source>
        <strain evidence="4 5">DSM 19448</strain>
    </source>
</reference>
<keyword evidence="1" id="KW-0812">Transmembrane</keyword>
<dbReference type="Proteomes" id="UP000033047">
    <property type="component" value="Unassembled WGS sequence"/>
</dbReference>
<name>A0A0F5J771_9BACT</name>
<dbReference type="PIRSF" id="PIRSF018266">
    <property type="entry name" value="FecR"/>
    <property type="match status" value="1"/>
</dbReference>
<dbReference type="Pfam" id="PF16344">
    <property type="entry name" value="FecR_C"/>
    <property type="match status" value="1"/>
</dbReference>
<keyword evidence="1" id="KW-1133">Transmembrane helix</keyword>
<evidence type="ECO:0000313" key="4">
    <source>
        <dbReference type="EMBL" id="KKB53583.1"/>
    </source>
</evidence>
<dbReference type="RefSeq" id="WP_046146769.1">
    <property type="nucleotide sequence ID" value="NZ_KQ033913.1"/>
</dbReference>
<proteinExistence type="predicted"/>
<organism evidence="4 5">
    <name type="scientific">Parabacteroides goldsteinii DSM 19448 = WAL 12034</name>
    <dbReference type="NCBI Taxonomy" id="927665"/>
    <lineage>
        <taxon>Bacteria</taxon>
        <taxon>Pseudomonadati</taxon>
        <taxon>Bacteroidota</taxon>
        <taxon>Bacteroidia</taxon>
        <taxon>Bacteroidales</taxon>
        <taxon>Tannerellaceae</taxon>
        <taxon>Parabacteroides</taxon>
    </lineage>
</organism>
<protein>
    <recommendedName>
        <fullName evidence="6">FecR protein domain-containing protein</fullName>
    </recommendedName>
</protein>
<keyword evidence="1" id="KW-0472">Membrane</keyword>
<evidence type="ECO:0000313" key="5">
    <source>
        <dbReference type="Proteomes" id="UP000033047"/>
    </source>
</evidence>
<dbReference type="Pfam" id="PF04773">
    <property type="entry name" value="FecR"/>
    <property type="match status" value="1"/>
</dbReference>
<comment type="caution">
    <text evidence="4">The sequence shown here is derived from an EMBL/GenBank/DDBJ whole genome shotgun (WGS) entry which is preliminary data.</text>
</comment>
<dbReference type="InterPro" id="IPR012373">
    <property type="entry name" value="Ferrdict_sens_TM"/>
</dbReference>
<dbReference type="PATRIC" id="fig|927665.4.peg.3213"/>
<dbReference type="InterPro" id="IPR006860">
    <property type="entry name" value="FecR"/>
</dbReference>
<sequence>MIVDENILIKYLDGTLTDEERTRVDDWVAESTENEKLLEQVYFTLQVTDRLRVMESVDPEMALVRFKSRVRKQNKKVSFRRSLQFMQRVAAILFIPVLVLSAYFFMQTGKEKVRMVEVRTNPGVVSTFELPDGSKVWLNAGSSLKYPENFWPECRLVELTGQGYFEVTKNPEKPFIVKVDPVYSVEVLGTRFDVSAYNDDDVVSTTLVEGSVKLNIAQAGGKIVHQILKPDEKADFTRVGGKLSITSVNADNKVAWRNGEIIFKNTPMGQVLKTLRRHYNVQFNVKDRDVLNAIITARFKNEQLPQVMEYIKLASDIKFKIDKPVITNDNRLEMSVIEISKE</sequence>
<dbReference type="PANTHER" id="PTHR30273:SF2">
    <property type="entry name" value="PROTEIN FECR"/>
    <property type="match status" value="1"/>
</dbReference>
<evidence type="ECO:0000259" key="2">
    <source>
        <dbReference type="Pfam" id="PF04773"/>
    </source>
</evidence>
<dbReference type="GO" id="GO:0016989">
    <property type="term" value="F:sigma factor antagonist activity"/>
    <property type="evidence" value="ECO:0007669"/>
    <property type="project" value="TreeGrafter"/>
</dbReference>
<evidence type="ECO:0000259" key="3">
    <source>
        <dbReference type="Pfam" id="PF16344"/>
    </source>
</evidence>
<dbReference type="STRING" id="927665.HMPREF1535_03125"/>
<dbReference type="HOGENOM" id="CLU_050192_2_3_10"/>
<dbReference type="InterPro" id="IPR032508">
    <property type="entry name" value="FecR_C"/>
</dbReference>
<gene>
    <name evidence="4" type="ORF">HMPREF1535_03125</name>
</gene>
<feature type="domain" description="FecR protein" evidence="2">
    <location>
        <begin position="117"/>
        <end position="213"/>
    </location>
</feature>
<feature type="transmembrane region" description="Helical" evidence="1">
    <location>
        <begin position="85"/>
        <end position="106"/>
    </location>
</feature>
<feature type="domain" description="Protein FecR C-terminal" evidence="3">
    <location>
        <begin position="261"/>
        <end position="326"/>
    </location>
</feature>
<dbReference type="PANTHER" id="PTHR30273">
    <property type="entry name" value="PERIPLASMIC SIGNAL SENSOR AND SIGMA FACTOR ACTIVATOR FECR-RELATED"/>
    <property type="match status" value="1"/>
</dbReference>
<accession>A0A0F5J771</accession>
<dbReference type="Gene3D" id="3.55.50.30">
    <property type="match status" value="1"/>
</dbReference>
<evidence type="ECO:0008006" key="6">
    <source>
        <dbReference type="Google" id="ProtNLM"/>
    </source>
</evidence>
<dbReference type="Gene3D" id="2.60.120.1440">
    <property type="match status" value="1"/>
</dbReference>
<evidence type="ECO:0000256" key="1">
    <source>
        <dbReference type="SAM" id="Phobius"/>
    </source>
</evidence>